<dbReference type="STRING" id="56192.UB38_00130"/>
<name>A0A0D8PRN2_9GAMM</name>
<evidence type="ECO:0000313" key="4">
    <source>
        <dbReference type="Proteomes" id="UP000241954"/>
    </source>
</evidence>
<dbReference type="GeneID" id="93547844"/>
<proteinExistence type="predicted"/>
<dbReference type="AlphaFoldDB" id="A0A0D8PRN2"/>
<organism evidence="1 4">
    <name type="scientific">Photobacterium iliopiscarium</name>
    <dbReference type="NCBI Taxonomy" id="56192"/>
    <lineage>
        <taxon>Bacteria</taxon>
        <taxon>Pseudomonadati</taxon>
        <taxon>Pseudomonadota</taxon>
        <taxon>Gammaproteobacteria</taxon>
        <taxon>Vibrionales</taxon>
        <taxon>Vibrionaceae</taxon>
        <taxon>Photobacterium</taxon>
    </lineage>
</organism>
<dbReference type="RefSeq" id="WP_045037574.1">
    <property type="nucleotide sequence ID" value="NZ_JZSR01000024.1"/>
</dbReference>
<dbReference type="EMBL" id="PYOP01000006">
    <property type="protein sequence ID" value="PSW98807.1"/>
    <property type="molecule type" value="Genomic_DNA"/>
</dbReference>
<evidence type="ECO:0000313" key="3">
    <source>
        <dbReference type="Proteomes" id="UP000241190"/>
    </source>
</evidence>
<evidence type="ECO:0000313" key="2">
    <source>
        <dbReference type="EMBL" id="PSW98807.1"/>
    </source>
</evidence>
<protein>
    <submittedName>
        <fullName evidence="1">Uncharacterized protein</fullName>
    </submittedName>
</protein>
<dbReference type="Proteomes" id="UP000241954">
    <property type="component" value="Unassembled WGS sequence"/>
</dbReference>
<dbReference type="OrthoDB" id="5817524at2"/>
<keyword evidence="3" id="KW-1185">Reference proteome</keyword>
<reference evidence="1 4" key="1">
    <citation type="submission" date="2018-01" db="EMBL/GenBank/DDBJ databases">
        <title>Whole genome sequencing of Histamine producing bacteria.</title>
        <authorList>
            <person name="Butler K."/>
        </authorList>
    </citation>
    <scope>NUCLEOTIDE SEQUENCE [LARGE SCALE GENOMIC DNA]</scope>
    <source>
        <strain evidence="2 3">ATCC 51761</strain>
        <strain evidence="1 4">NCIMB 13481</strain>
    </source>
</reference>
<dbReference type="EMBL" id="PYLW01000002">
    <property type="protein sequence ID" value="PSV98998.1"/>
    <property type="molecule type" value="Genomic_DNA"/>
</dbReference>
<accession>A0A0D8PRN2</accession>
<sequence length="122" mass="13848">MLTLAYNRPAIPAQERCLQQFIVDNAPVLALNAIAASHGQITYVQLQNLFNHQLAQWWTLPHDNPQPANQYEASYWSLIQTLNGISDYQLMGDRFIQHKVATISCYLLNIGPCPQLTTINRP</sequence>
<comment type="caution">
    <text evidence="1">The sequence shown here is derived from an EMBL/GenBank/DDBJ whole genome shotgun (WGS) entry which is preliminary data.</text>
</comment>
<evidence type="ECO:0000313" key="1">
    <source>
        <dbReference type="EMBL" id="PSV98998.1"/>
    </source>
</evidence>
<dbReference type="Proteomes" id="UP000241190">
    <property type="component" value="Unassembled WGS sequence"/>
</dbReference>
<gene>
    <name evidence="1" type="ORF">C9I88_02100</name>
    <name evidence="2" type="ORF">C9J52_05585</name>
</gene>